<dbReference type="PANTHER" id="PTHR46244">
    <property type="entry name" value="PHOSPHOENOLPYRUVATE-PROTEIN PHOSPHOTRANSFERASE"/>
    <property type="match status" value="1"/>
</dbReference>
<dbReference type="Pfam" id="PF00391">
    <property type="entry name" value="PEP-utilizers"/>
    <property type="match status" value="1"/>
</dbReference>
<keyword evidence="26" id="KW-1185">Reference proteome</keyword>
<dbReference type="InterPro" id="IPR040442">
    <property type="entry name" value="Pyrv_kinase-like_dom_sf"/>
</dbReference>
<evidence type="ECO:0000256" key="8">
    <source>
        <dbReference type="ARBA" id="ARBA00022448"/>
    </source>
</evidence>
<feature type="binding site" evidence="19">
    <location>
        <position position="307"/>
    </location>
    <ligand>
        <name>phosphoenolpyruvate</name>
        <dbReference type="ChEBI" id="CHEBI:58702"/>
    </ligand>
</feature>
<accession>A0A1M6Q0F4</accession>
<dbReference type="InterPro" id="IPR000121">
    <property type="entry name" value="PEP_util_C"/>
</dbReference>
<feature type="domain" description="Phosphotransferase system enzyme I N-terminal" evidence="24">
    <location>
        <begin position="17"/>
        <end position="139"/>
    </location>
</feature>
<dbReference type="AlphaFoldDB" id="A0A1M6Q0F4"/>
<dbReference type="OrthoDB" id="9765468at2"/>
<evidence type="ECO:0000256" key="4">
    <source>
        <dbReference type="ARBA" id="ARBA00004496"/>
    </source>
</evidence>
<keyword evidence="25" id="KW-0670">Pyruvate</keyword>
<feature type="domain" description="PEP-utilising enzyme mobile" evidence="22">
    <location>
        <begin position="164"/>
        <end position="236"/>
    </location>
</feature>
<dbReference type="PIRSF" id="PIRSF000732">
    <property type="entry name" value="PTS_enzyme_I"/>
    <property type="match status" value="1"/>
</dbReference>
<organism evidence="25 26">
    <name type="scientific">Rhodothermus profundi</name>
    <dbReference type="NCBI Taxonomy" id="633813"/>
    <lineage>
        <taxon>Bacteria</taxon>
        <taxon>Pseudomonadati</taxon>
        <taxon>Rhodothermota</taxon>
        <taxon>Rhodothermia</taxon>
        <taxon>Rhodothermales</taxon>
        <taxon>Rhodothermaceae</taxon>
        <taxon>Rhodothermus</taxon>
    </lineage>
</organism>
<dbReference type="GO" id="GO:0009401">
    <property type="term" value="P:phosphoenolpyruvate-dependent sugar phosphotransferase system"/>
    <property type="evidence" value="ECO:0007669"/>
    <property type="project" value="UniProtKB-KW"/>
</dbReference>
<gene>
    <name evidence="25" type="ORF">SAMN04488087_0410</name>
</gene>
<evidence type="ECO:0000256" key="11">
    <source>
        <dbReference type="ARBA" id="ARBA00022679"/>
    </source>
</evidence>
<keyword evidence="11 17" id="KW-0808">Transferase</keyword>
<evidence type="ECO:0000313" key="26">
    <source>
        <dbReference type="Proteomes" id="UP000185812"/>
    </source>
</evidence>
<keyword evidence="21" id="KW-0175">Coiled coil</keyword>
<dbReference type="SUPFAM" id="SSF52009">
    <property type="entry name" value="Phosphohistidine domain"/>
    <property type="match status" value="1"/>
</dbReference>
<feature type="binding site" evidence="19">
    <location>
        <begin position="464"/>
        <end position="465"/>
    </location>
    <ligand>
        <name>phosphoenolpyruvate</name>
        <dbReference type="ChEBI" id="CHEBI:58702"/>
    </ligand>
</feature>
<sequence>MEQRQVQTEAQERVFVGIPAAPGIAIGPAYLFNKREVVVEARRISEAEVAAELERFEQAVQRAERDLDKISSVAREKLGEESAAVFEAQRLMLRDAELYDRIREYIQTHHCNADYAVAQVLDELIQRVEVRSNAYLRERLADLIDVKERLIRHLRREKLLSAVDPEHIIVAENLSAADVVLFSRRGILGCATDHGGPTSHVSIMARALGVPAVVSLHGLSDSVQTGDLVILDGIQGRVVVNPRPETLAVYRTRQERYRRLLQDQQHLIPLPAETLDGHRFILRANLELIEELDLLKKFGAEGIGLFRTEVLFLMRGPLNVSEDYQLHVYRQIIERVKPEPTTFRLLDLGGDKMLPIAHREHNPFLGWRGLRVLLDRPELLLPQLRALLRASAHGPVRILVPMVTALDEYHRFLEILEKVKSELRARGEPFDETVPVGIMVEVPSVALMADLFAEEADFFSIGTNDLTQYTLAVDRGNDLVSQRYEALHPAVLRLVKHTIEAGHRHGIPVSLCGELAGDPQATPILAGMGLDEFSAAPPYLPEVKRVIRAMQFQEAQALAAQALQCRTASEVSALVNEWLQEHGCGLLQYMQADEPMTGNGRTAPSSLQAS</sequence>
<comment type="function">
    <text evidence="3 17">General (non sugar-specific) component of the phosphoenolpyruvate-dependent sugar phosphotransferase system (sugar PTS). This major carbohydrate active-transport system catalyzes the phosphorylation of incoming sugar substrates concomitantly with their translocation across the cell membrane. Enzyme I transfers the phosphoryl group from phosphoenolpyruvate (PEP) to the phosphoryl carrier protein (HPr).</text>
</comment>
<dbReference type="InterPro" id="IPR023151">
    <property type="entry name" value="PEP_util_CS"/>
</dbReference>
<evidence type="ECO:0000256" key="15">
    <source>
        <dbReference type="ARBA" id="ARBA00022842"/>
    </source>
</evidence>
<evidence type="ECO:0000256" key="9">
    <source>
        <dbReference type="ARBA" id="ARBA00022490"/>
    </source>
</evidence>
<dbReference type="InterPro" id="IPR006318">
    <property type="entry name" value="PTS_EI-like"/>
</dbReference>
<comment type="cofactor">
    <cofactor evidence="2 17 20">
        <name>Mg(2+)</name>
        <dbReference type="ChEBI" id="CHEBI:18420"/>
    </cofactor>
</comment>
<dbReference type="STRING" id="633813.SAMN04488087_0410"/>
<protein>
    <recommendedName>
        <fullName evidence="7 17">Phosphoenolpyruvate-protein phosphotransferase</fullName>
        <ecNumber evidence="6 17">2.7.3.9</ecNumber>
    </recommendedName>
    <alternativeName>
        <fullName evidence="16 17">Phosphotransferase system, enzyme I</fullName>
    </alternativeName>
</protein>
<evidence type="ECO:0000256" key="5">
    <source>
        <dbReference type="ARBA" id="ARBA00007837"/>
    </source>
</evidence>
<keyword evidence="12 17" id="KW-0598">Phosphotransferase system</keyword>
<evidence type="ECO:0000256" key="7">
    <source>
        <dbReference type="ARBA" id="ARBA00016544"/>
    </source>
</evidence>
<dbReference type="EMBL" id="FRAU01000001">
    <property type="protein sequence ID" value="SHK13627.1"/>
    <property type="molecule type" value="Genomic_DNA"/>
</dbReference>
<dbReference type="EC" id="2.7.3.9" evidence="6 17"/>
<evidence type="ECO:0000259" key="24">
    <source>
        <dbReference type="Pfam" id="PF05524"/>
    </source>
</evidence>
<keyword evidence="15 17" id="KW-0460">Magnesium</keyword>
<evidence type="ECO:0000256" key="12">
    <source>
        <dbReference type="ARBA" id="ARBA00022683"/>
    </source>
</evidence>
<dbReference type="InterPro" id="IPR008279">
    <property type="entry name" value="PEP-util_enz_mobile_dom"/>
</dbReference>
<evidence type="ECO:0000256" key="17">
    <source>
        <dbReference type="PIRNR" id="PIRNR000732"/>
    </source>
</evidence>
<keyword evidence="13 17" id="KW-0479">Metal-binding</keyword>
<evidence type="ECO:0000256" key="10">
    <source>
        <dbReference type="ARBA" id="ARBA00022597"/>
    </source>
</evidence>
<dbReference type="GO" id="GO:0016301">
    <property type="term" value="F:kinase activity"/>
    <property type="evidence" value="ECO:0007669"/>
    <property type="project" value="UniProtKB-KW"/>
</dbReference>
<evidence type="ECO:0000259" key="23">
    <source>
        <dbReference type="Pfam" id="PF02896"/>
    </source>
</evidence>
<dbReference type="InterPro" id="IPR036637">
    <property type="entry name" value="Phosphohistidine_dom_sf"/>
</dbReference>
<evidence type="ECO:0000256" key="14">
    <source>
        <dbReference type="ARBA" id="ARBA00022777"/>
    </source>
</evidence>
<evidence type="ECO:0000256" key="6">
    <source>
        <dbReference type="ARBA" id="ARBA00012232"/>
    </source>
</evidence>
<feature type="active site" description="Proton donor" evidence="18">
    <location>
        <position position="512"/>
    </location>
</feature>
<dbReference type="PANTHER" id="PTHR46244:SF3">
    <property type="entry name" value="PHOSPHOENOLPYRUVATE-PROTEIN PHOSPHOTRANSFERASE"/>
    <property type="match status" value="1"/>
</dbReference>
<evidence type="ECO:0000313" key="25">
    <source>
        <dbReference type="EMBL" id="SHK13627.1"/>
    </source>
</evidence>
<comment type="subcellular location">
    <subcellularLocation>
        <location evidence="4 17">Cytoplasm</location>
    </subcellularLocation>
</comment>
<reference evidence="26" key="1">
    <citation type="submission" date="2016-11" db="EMBL/GenBank/DDBJ databases">
        <authorList>
            <person name="Varghese N."/>
            <person name="Submissions S."/>
        </authorList>
    </citation>
    <scope>NUCLEOTIDE SEQUENCE [LARGE SCALE GENOMIC DNA]</scope>
    <source>
        <strain evidence="26">DSM 22212</strain>
    </source>
</reference>
<dbReference type="SUPFAM" id="SSF47831">
    <property type="entry name" value="Enzyme I of the PEP:sugar phosphotransferase system HPr-binding (sub)domain"/>
    <property type="match status" value="1"/>
</dbReference>
<feature type="domain" description="PEP-utilising enzyme C-terminal" evidence="23">
    <location>
        <begin position="265"/>
        <end position="551"/>
    </location>
</feature>
<dbReference type="PROSITE" id="PS00742">
    <property type="entry name" value="PEP_ENZYMES_2"/>
    <property type="match status" value="1"/>
</dbReference>
<dbReference type="GO" id="GO:0046872">
    <property type="term" value="F:metal ion binding"/>
    <property type="evidence" value="ECO:0007669"/>
    <property type="project" value="UniProtKB-KW"/>
</dbReference>
<feature type="coiled-coil region" evidence="21">
    <location>
        <begin position="46"/>
        <end position="73"/>
    </location>
</feature>
<name>A0A1M6Q0F4_9BACT</name>
<dbReference type="Gene3D" id="3.20.20.60">
    <property type="entry name" value="Phosphoenolpyruvate-binding domains"/>
    <property type="match status" value="1"/>
</dbReference>
<evidence type="ECO:0000256" key="20">
    <source>
        <dbReference type="PIRSR" id="PIRSR000732-3"/>
    </source>
</evidence>
<comment type="similarity">
    <text evidence="5 17">Belongs to the PEP-utilizing enzyme family.</text>
</comment>
<dbReference type="RefSeq" id="WP_072714282.1">
    <property type="nucleotide sequence ID" value="NZ_FRAU01000001.1"/>
</dbReference>
<evidence type="ECO:0000256" key="2">
    <source>
        <dbReference type="ARBA" id="ARBA00001946"/>
    </source>
</evidence>
<feature type="binding site" evidence="19">
    <location>
        <position position="475"/>
    </location>
    <ligand>
        <name>phosphoenolpyruvate</name>
        <dbReference type="ChEBI" id="CHEBI:58702"/>
    </ligand>
</feature>
<feature type="binding site" evidence="20">
    <location>
        <position position="441"/>
    </location>
    <ligand>
        <name>Mg(2+)</name>
        <dbReference type="ChEBI" id="CHEBI:18420"/>
    </ligand>
</feature>
<keyword evidence="10 17" id="KW-0762">Sugar transport</keyword>
<keyword evidence="8 17" id="KW-0813">Transport</keyword>
<keyword evidence="9 17" id="KW-0963">Cytoplasm</keyword>
<dbReference type="Pfam" id="PF02896">
    <property type="entry name" value="PEP-utilizers_C"/>
    <property type="match status" value="1"/>
</dbReference>
<keyword evidence="14 17" id="KW-0418">Kinase</keyword>
<evidence type="ECO:0000256" key="1">
    <source>
        <dbReference type="ARBA" id="ARBA00000683"/>
    </source>
</evidence>
<dbReference type="InterPro" id="IPR015813">
    <property type="entry name" value="Pyrv/PenolPyrv_kinase-like_dom"/>
</dbReference>
<dbReference type="Gene3D" id="3.50.30.10">
    <property type="entry name" value="Phosphohistidine domain"/>
    <property type="match status" value="1"/>
</dbReference>
<feature type="active site" description="Tele-phosphohistidine intermediate" evidence="18">
    <location>
        <position position="200"/>
    </location>
</feature>
<evidence type="ECO:0000256" key="3">
    <source>
        <dbReference type="ARBA" id="ARBA00002728"/>
    </source>
</evidence>
<dbReference type="Proteomes" id="UP000185812">
    <property type="component" value="Unassembled WGS sequence"/>
</dbReference>
<feature type="binding site" evidence="20">
    <location>
        <position position="465"/>
    </location>
    <ligand>
        <name>Mg(2+)</name>
        <dbReference type="ChEBI" id="CHEBI:18420"/>
    </ligand>
</feature>
<evidence type="ECO:0000256" key="19">
    <source>
        <dbReference type="PIRSR" id="PIRSR000732-2"/>
    </source>
</evidence>
<feature type="binding site" evidence="19">
    <location>
        <position position="344"/>
    </location>
    <ligand>
        <name>phosphoenolpyruvate</name>
        <dbReference type="ChEBI" id="CHEBI:58702"/>
    </ligand>
</feature>
<dbReference type="Gene3D" id="1.10.274.10">
    <property type="entry name" value="PtsI, HPr-binding domain"/>
    <property type="match status" value="1"/>
</dbReference>
<evidence type="ECO:0000256" key="18">
    <source>
        <dbReference type="PIRSR" id="PIRSR000732-1"/>
    </source>
</evidence>
<dbReference type="NCBIfam" id="TIGR01417">
    <property type="entry name" value="PTS_I_fam"/>
    <property type="match status" value="1"/>
</dbReference>
<evidence type="ECO:0000256" key="21">
    <source>
        <dbReference type="SAM" id="Coils"/>
    </source>
</evidence>
<dbReference type="Pfam" id="PF05524">
    <property type="entry name" value="PEP-utilisers_N"/>
    <property type="match status" value="1"/>
</dbReference>
<evidence type="ECO:0000256" key="16">
    <source>
        <dbReference type="ARBA" id="ARBA00033235"/>
    </source>
</evidence>
<dbReference type="InterPro" id="IPR024692">
    <property type="entry name" value="PTS_EI"/>
</dbReference>
<dbReference type="InterPro" id="IPR008731">
    <property type="entry name" value="PTS_EIN"/>
</dbReference>
<proteinExistence type="inferred from homology"/>
<evidence type="ECO:0000256" key="13">
    <source>
        <dbReference type="ARBA" id="ARBA00022723"/>
    </source>
</evidence>
<dbReference type="InterPro" id="IPR050499">
    <property type="entry name" value="PEP-utilizing_PTS_enzyme"/>
</dbReference>
<dbReference type="InterPro" id="IPR036618">
    <property type="entry name" value="PtsI_HPr-bd_sf"/>
</dbReference>
<dbReference type="GO" id="GO:0008965">
    <property type="term" value="F:phosphoenolpyruvate-protein phosphotransferase activity"/>
    <property type="evidence" value="ECO:0007669"/>
    <property type="project" value="UniProtKB-EC"/>
</dbReference>
<comment type="catalytic activity">
    <reaction evidence="1 17">
        <text>L-histidyl-[protein] + phosphoenolpyruvate = N(pros)-phospho-L-histidyl-[protein] + pyruvate</text>
        <dbReference type="Rhea" id="RHEA:23880"/>
        <dbReference type="Rhea" id="RHEA-COMP:9745"/>
        <dbReference type="Rhea" id="RHEA-COMP:9746"/>
        <dbReference type="ChEBI" id="CHEBI:15361"/>
        <dbReference type="ChEBI" id="CHEBI:29979"/>
        <dbReference type="ChEBI" id="CHEBI:58702"/>
        <dbReference type="ChEBI" id="CHEBI:64837"/>
        <dbReference type="EC" id="2.7.3.9"/>
    </reaction>
</comment>
<dbReference type="GO" id="GO:0005737">
    <property type="term" value="C:cytoplasm"/>
    <property type="evidence" value="ECO:0007669"/>
    <property type="project" value="UniProtKB-SubCell"/>
</dbReference>
<dbReference type="SUPFAM" id="SSF51621">
    <property type="entry name" value="Phosphoenolpyruvate/pyruvate domain"/>
    <property type="match status" value="1"/>
</dbReference>
<evidence type="ECO:0000259" key="22">
    <source>
        <dbReference type="Pfam" id="PF00391"/>
    </source>
</evidence>
<dbReference type="PRINTS" id="PR01736">
    <property type="entry name" value="PHPHTRNFRASE"/>
</dbReference>